<accession>A0AAV6SQ09</accession>
<dbReference type="AlphaFoldDB" id="A0AAV6SQ09"/>
<organism evidence="1 2">
    <name type="scientific">Solea senegalensis</name>
    <name type="common">Senegalese sole</name>
    <dbReference type="NCBI Taxonomy" id="28829"/>
    <lineage>
        <taxon>Eukaryota</taxon>
        <taxon>Metazoa</taxon>
        <taxon>Chordata</taxon>
        <taxon>Craniata</taxon>
        <taxon>Vertebrata</taxon>
        <taxon>Euteleostomi</taxon>
        <taxon>Actinopterygii</taxon>
        <taxon>Neopterygii</taxon>
        <taxon>Teleostei</taxon>
        <taxon>Neoteleostei</taxon>
        <taxon>Acanthomorphata</taxon>
        <taxon>Carangaria</taxon>
        <taxon>Pleuronectiformes</taxon>
        <taxon>Pleuronectoidei</taxon>
        <taxon>Soleidae</taxon>
        <taxon>Solea</taxon>
    </lineage>
</organism>
<dbReference type="EMBL" id="JAGKHQ010000004">
    <property type="protein sequence ID" value="KAG7518596.1"/>
    <property type="molecule type" value="Genomic_DNA"/>
</dbReference>
<evidence type="ECO:0000313" key="1">
    <source>
        <dbReference type="EMBL" id="KAG7518596.1"/>
    </source>
</evidence>
<dbReference type="Proteomes" id="UP000693946">
    <property type="component" value="Linkage Group LG12"/>
</dbReference>
<keyword evidence="2" id="KW-1185">Reference proteome</keyword>
<sequence>MMYTKVYKRDDLKGDKEFKSERGIQLEQKCFVRCTPFDIRSALQHVQPWQEYQHSSSPLEGVGIFVFVKMVETWTSEQELLPRICGATLTRHSSSGENQRVEMNRMDMCVYLCVDADTTDEKQLVSQKKNKT</sequence>
<evidence type="ECO:0000313" key="2">
    <source>
        <dbReference type="Proteomes" id="UP000693946"/>
    </source>
</evidence>
<reference evidence="1 2" key="1">
    <citation type="journal article" date="2021" name="Sci. Rep.">
        <title>Chromosome anchoring in Senegalese sole (Solea senegalensis) reveals sex-associated markers and genome rearrangements in flatfish.</title>
        <authorList>
            <person name="Guerrero-Cozar I."/>
            <person name="Gomez-Garrido J."/>
            <person name="Berbel C."/>
            <person name="Martinez-Blanch J.F."/>
            <person name="Alioto T."/>
            <person name="Claros M.G."/>
            <person name="Gagnaire P.A."/>
            <person name="Manchado M."/>
        </authorList>
    </citation>
    <scope>NUCLEOTIDE SEQUENCE [LARGE SCALE GENOMIC DNA]</scope>
    <source>
        <strain evidence="1">Sse05_10M</strain>
    </source>
</reference>
<proteinExistence type="predicted"/>
<protein>
    <submittedName>
        <fullName evidence="1">Uncharacterized protein</fullName>
    </submittedName>
</protein>
<comment type="caution">
    <text evidence="1">The sequence shown here is derived from an EMBL/GenBank/DDBJ whole genome shotgun (WGS) entry which is preliminary data.</text>
</comment>
<name>A0AAV6SQ09_SOLSE</name>
<gene>
    <name evidence="1" type="ORF">JOB18_038206</name>
</gene>